<evidence type="ECO:0000256" key="1">
    <source>
        <dbReference type="SAM" id="Phobius"/>
    </source>
</evidence>
<evidence type="ECO:0000313" key="3">
    <source>
        <dbReference type="Proteomes" id="UP000261080"/>
    </source>
</evidence>
<dbReference type="RefSeq" id="WP_024732859.1">
    <property type="nucleotide sequence ID" value="NZ_BAABYU010000001.1"/>
</dbReference>
<sequence>MSGKFEEIMAASKLSELLQKKDEDHTKKVIVWVLAIIGAVAAVAAIAYAVYSFFTPDYLEDFEEDFDDDFDDDFFDDEDEVE</sequence>
<dbReference type="AlphaFoldDB" id="A0A3E3K560"/>
<keyword evidence="1" id="KW-1133">Transmembrane helix</keyword>
<keyword evidence="1" id="KW-0472">Membrane</keyword>
<gene>
    <name evidence="2" type="ORF">DW016_00055</name>
</gene>
<feature type="transmembrane region" description="Helical" evidence="1">
    <location>
        <begin position="29"/>
        <end position="51"/>
    </location>
</feature>
<reference evidence="2 3" key="1">
    <citation type="submission" date="2018-08" db="EMBL/GenBank/DDBJ databases">
        <title>A genome reference for cultivated species of the human gut microbiota.</title>
        <authorList>
            <person name="Zou Y."/>
            <person name="Xue W."/>
            <person name="Luo G."/>
        </authorList>
    </citation>
    <scope>NUCLEOTIDE SEQUENCE [LARGE SCALE GENOMIC DNA]</scope>
    <source>
        <strain evidence="2 3">AF37-2AT</strain>
    </source>
</reference>
<evidence type="ECO:0000313" key="2">
    <source>
        <dbReference type="EMBL" id="RGE89713.1"/>
    </source>
</evidence>
<dbReference type="GeneID" id="97193071"/>
<dbReference type="EMBL" id="QVLX01000001">
    <property type="protein sequence ID" value="RGE89713.1"/>
    <property type="molecule type" value="Genomic_DNA"/>
</dbReference>
<keyword evidence="3" id="KW-1185">Reference proteome</keyword>
<keyword evidence="1" id="KW-0812">Transmembrane</keyword>
<proteinExistence type="predicted"/>
<accession>A0A3E3K560</accession>
<dbReference type="Proteomes" id="UP000261080">
    <property type="component" value="Unassembled WGS sequence"/>
</dbReference>
<name>A0A3E3K560_9FIRM</name>
<organism evidence="2 3">
    <name type="scientific">Sellimonas intestinalis</name>
    <dbReference type="NCBI Taxonomy" id="1653434"/>
    <lineage>
        <taxon>Bacteria</taxon>
        <taxon>Bacillati</taxon>
        <taxon>Bacillota</taxon>
        <taxon>Clostridia</taxon>
        <taxon>Lachnospirales</taxon>
        <taxon>Lachnospiraceae</taxon>
        <taxon>Sellimonas</taxon>
    </lineage>
</organism>
<comment type="caution">
    <text evidence="2">The sequence shown here is derived from an EMBL/GenBank/DDBJ whole genome shotgun (WGS) entry which is preliminary data.</text>
</comment>
<protein>
    <submittedName>
        <fullName evidence="2">DUF4366 domain-containing protein</fullName>
    </submittedName>
</protein>